<dbReference type="Pfam" id="PF00072">
    <property type="entry name" value="Response_reg"/>
    <property type="match status" value="1"/>
</dbReference>
<feature type="modified residue" description="4-aspartylphosphate" evidence="2">
    <location>
        <position position="64"/>
    </location>
</feature>
<accession>A0A1F6UZ65</accession>
<dbReference type="InterPro" id="IPR011006">
    <property type="entry name" value="CheY-like_superfamily"/>
</dbReference>
<evidence type="ECO:0000256" key="1">
    <source>
        <dbReference type="ARBA" id="ARBA00022553"/>
    </source>
</evidence>
<dbReference type="InterPro" id="IPR050595">
    <property type="entry name" value="Bact_response_regulator"/>
</dbReference>
<dbReference type="Gene3D" id="3.40.50.2300">
    <property type="match status" value="1"/>
</dbReference>
<comment type="caution">
    <text evidence="4">The sequence shown here is derived from an EMBL/GenBank/DDBJ whole genome shotgun (WGS) entry which is preliminary data.</text>
</comment>
<name>A0A1F6UZ65_9BACT</name>
<dbReference type="SMART" id="SM00448">
    <property type="entry name" value="REC"/>
    <property type="match status" value="1"/>
</dbReference>
<sequence length="132" mass="14836">MAQGQNIKEEKSQVFVIEDDVLLNRAYNAKFEHENIKAVFATDGDEALEMLSHEENRPKLILLDLMLPKRSGFEVLEIIKKDPKLKDIPVIILSNLSLGSDSKRGLEAGAVEYITKADIKIADIVAKVKKYL</sequence>
<dbReference type="PROSITE" id="PS50110">
    <property type="entry name" value="RESPONSE_REGULATORY"/>
    <property type="match status" value="1"/>
</dbReference>
<dbReference type="AlphaFoldDB" id="A0A1F6UZ65"/>
<dbReference type="PANTHER" id="PTHR44591">
    <property type="entry name" value="STRESS RESPONSE REGULATOR PROTEIN 1"/>
    <property type="match status" value="1"/>
</dbReference>
<dbReference type="EMBL" id="MFTN01000022">
    <property type="protein sequence ID" value="OGI62727.1"/>
    <property type="molecule type" value="Genomic_DNA"/>
</dbReference>
<protein>
    <recommendedName>
        <fullName evidence="3">Response regulatory domain-containing protein</fullName>
    </recommendedName>
</protein>
<proteinExistence type="predicted"/>
<dbReference type="InterPro" id="IPR001789">
    <property type="entry name" value="Sig_transdc_resp-reg_receiver"/>
</dbReference>
<gene>
    <name evidence="4" type="ORF">A2818_02695</name>
</gene>
<dbReference type="GO" id="GO:0000160">
    <property type="term" value="P:phosphorelay signal transduction system"/>
    <property type="evidence" value="ECO:0007669"/>
    <property type="project" value="InterPro"/>
</dbReference>
<evidence type="ECO:0000259" key="3">
    <source>
        <dbReference type="PROSITE" id="PS50110"/>
    </source>
</evidence>
<dbReference type="PANTHER" id="PTHR44591:SF3">
    <property type="entry name" value="RESPONSE REGULATORY DOMAIN-CONTAINING PROTEIN"/>
    <property type="match status" value="1"/>
</dbReference>
<evidence type="ECO:0000256" key="2">
    <source>
        <dbReference type="PROSITE-ProRule" id="PRU00169"/>
    </source>
</evidence>
<feature type="domain" description="Response regulatory" evidence="3">
    <location>
        <begin position="13"/>
        <end position="131"/>
    </location>
</feature>
<evidence type="ECO:0000313" key="4">
    <source>
        <dbReference type="EMBL" id="OGI62727.1"/>
    </source>
</evidence>
<dbReference type="Proteomes" id="UP000177602">
    <property type="component" value="Unassembled WGS sequence"/>
</dbReference>
<dbReference type="STRING" id="1801737.A2818_02695"/>
<reference evidence="4 5" key="1">
    <citation type="journal article" date="2016" name="Nat. Commun.">
        <title>Thousands of microbial genomes shed light on interconnected biogeochemical processes in an aquifer system.</title>
        <authorList>
            <person name="Anantharaman K."/>
            <person name="Brown C.T."/>
            <person name="Hug L.A."/>
            <person name="Sharon I."/>
            <person name="Castelle C.J."/>
            <person name="Probst A.J."/>
            <person name="Thomas B.C."/>
            <person name="Singh A."/>
            <person name="Wilkins M.J."/>
            <person name="Karaoz U."/>
            <person name="Brodie E.L."/>
            <person name="Williams K.H."/>
            <person name="Hubbard S.S."/>
            <person name="Banfield J.F."/>
        </authorList>
    </citation>
    <scope>NUCLEOTIDE SEQUENCE [LARGE SCALE GENOMIC DNA]</scope>
</reference>
<keyword evidence="1 2" id="KW-0597">Phosphoprotein</keyword>
<evidence type="ECO:0000313" key="5">
    <source>
        <dbReference type="Proteomes" id="UP000177602"/>
    </source>
</evidence>
<dbReference type="SUPFAM" id="SSF52172">
    <property type="entry name" value="CheY-like"/>
    <property type="match status" value="1"/>
</dbReference>
<organism evidence="4 5">
    <name type="scientific">Candidatus Nomurabacteria bacterium RIFCSPHIGHO2_01_FULL_40_12</name>
    <dbReference type="NCBI Taxonomy" id="1801737"/>
    <lineage>
        <taxon>Bacteria</taxon>
        <taxon>Candidatus Nomuraibacteriota</taxon>
    </lineage>
</organism>